<feature type="chain" id="PRO_5024919176" description="Secreted protein" evidence="1">
    <location>
        <begin position="17"/>
        <end position="109"/>
    </location>
</feature>
<protein>
    <recommendedName>
        <fullName evidence="4">Secreted protein</fullName>
    </recommendedName>
</protein>
<dbReference type="RefSeq" id="WP_150374876.1">
    <property type="nucleotide sequence ID" value="NZ_CP044067.1"/>
</dbReference>
<evidence type="ECO:0000256" key="1">
    <source>
        <dbReference type="SAM" id="SignalP"/>
    </source>
</evidence>
<evidence type="ECO:0000313" key="2">
    <source>
        <dbReference type="EMBL" id="QET04813.1"/>
    </source>
</evidence>
<evidence type="ECO:0008006" key="4">
    <source>
        <dbReference type="Google" id="ProtNLM"/>
    </source>
</evidence>
<name>A0A5P2HBG9_9BURK</name>
<gene>
    <name evidence="2" type="ORF">FOB72_22295</name>
</gene>
<dbReference type="Proteomes" id="UP000322822">
    <property type="component" value="Chromosome 2"/>
</dbReference>
<feature type="signal peptide" evidence="1">
    <location>
        <begin position="1"/>
        <end position="16"/>
    </location>
</feature>
<accession>A0A5P2HBG9</accession>
<evidence type="ECO:0000313" key="3">
    <source>
        <dbReference type="Proteomes" id="UP000322822"/>
    </source>
</evidence>
<proteinExistence type="predicted"/>
<dbReference type="OrthoDB" id="8858718at2"/>
<dbReference type="EMBL" id="CP044067">
    <property type="protein sequence ID" value="QET04813.1"/>
    <property type="molecule type" value="Genomic_DNA"/>
</dbReference>
<organism evidence="2 3">
    <name type="scientific">Cupriavidus pauculus</name>
    <dbReference type="NCBI Taxonomy" id="82633"/>
    <lineage>
        <taxon>Bacteria</taxon>
        <taxon>Pseudomonadati</taxon>
        <taxon>Pseudomonadota</taxon>
        <taxon>Betaproteobacteria</taxon>
        <taxon>Burkholderiales</taxon>
        <taxon>Burkholderiaceae</taxon>
        <taxon>Cupriavidus</taxon>
    </lineage>
</organism>
<reference evidence="2 3" key="1">
    <citation type="submission" date="2019-09" db="EMBL/GenBank/DDBJ databases">
        <title>FDA dAtabase for Regulatory Grade micrObial Sequences (FDA-ARGOS): Supporting development and validation of Infectious Disease Dx tests.</title>
        <authorList>
            <person name="Sciortino C."/>
            <person name="Tallon L."/>
            <person name="Sadzewicz L."/>
            <person name="Vavikolanu K."/>
            <person name="Mehta A."/>
            <person name="Aluvathingal J."/>
            <person name="Nadendla S."/>
            <person name="Nandy P."/>
            <person name="Geyer C."/>
            <person name="Yan Y."/>
            <person name="Sichtig H."/>
        </authorList>
    </citation>
    <scope>NUCLEOTIDE SEQUENCE [LARGE SCALE GENOMIC DNA]</scope>
    <source>
        <strain evidence="2 3">FDAARGOS_664</strain>
    </source>
</reference>
<sequence>MAALVALTGMATPAFAAGGTAPYALPWDRQGEALEYRSCGCADRCWVARVRNVRTKTVLATLRCDCEHLYLSTRADAKERQLPQACPAPAEKHAFIEQTLKTRLHGKAD</sequence>
<dbReference type="AlphaFoldDB" id="A0A5P2HBG9"/>
<keyword evidence="1" id="KW-0732">Signal</keyword>